<name>A0ABT1JN75_ACTCY</name>
<organism evidence="2 3">
    <name type="scientific">Actinoalloteichus caeruleus DSM 43889</name>
    <dbReference type="NCBI Taxonomy" id="1120930"/>
    <lineage>
        <taxon>Bacteria</taxon>
        <taxon>Bacillati</taxon>
        <taxon>Actinomycetota</taxon>
        <taxon>Actinomycetes</taxon>
        <taxon>Pseudonocardiales</taxon>
        <taxon>Pseudonocardiaceae</taxon>
        <taxon>Actinoalloteichus</taxon>
        <taxon>Actinoalloteichus cyanogriseus</taxon>
    </lineage>
</organism>
<accession>A0ABT1JN75</accession>
<protein>
    <recommendedName>
        <fullName evidence="4">Secreted protein</fullName>
    </recommendedName>
</protein>
<dbReference type="Proteomes" id="UP000791080">
    <property type="component" value="Unassembled WGS sequence"/>
</dbReference>
<feature type="compositionally biased region" description="Basic and acidic residues" evidence="1">
    <location>
        <begin position="55"/>
        <end position="71"/>
    </location>
</feature>
<reference evidence="2 3" key="1">
    <citation type="submission" date="2022-06" db="EMBL/GenBank/DDBJ databases">
        <title>Genomic Encyclopedia of Type Strains, Phase I: the one thousand microbial genomes (KMG-I) project.</title>
        <authorList>
            <person name="Kyrpides N."/>
        </authorList>
    </citation>
    <scope>NUCLEOTIDE SEQUENCE [LARGE SCALE GENOMIC DNA]</scope>
    <source>
        <strain evidence="2 3">DSM 43889</strain>
    </source>
</reference>
<evidence type="ECO:0000313" key="2">
    <source>
        <dbReference type="EMBL" id="MCP2333982.1"/>
    </source>
</evidence>
<proteinExistence type="predicted"/>
<gene>
    <name evidence="2" type="ORF">G443_004252</name>
</gene>
<evidence type="ECO:0000313" key="3">
    <source>
        <dbReference type="Proteomes" id="UP000791080"/>
    </source>
</evidence>
<dbReference type="EMBL" id="AUBJ02000001">
    <property type="protein sequence ID" value="MCP2333982.1"/>
    <property type="molecule type" value="Genomic_DNA"/>
</dbReference>
<feature type="compositionally biased region" description="Basic residues" evidence="1">
    <location>
        <begin position="74"/>
        <end position="83"/>
    </location>
</feature>
<sequence>MGSVSAAAWMPVSGRSAAASMAPRAAHRRDFVLATLVSFVRDAVWTNLRQGVAVRHQEHQTDGPHANDRPNRGNPKRLHNYLR</sequence>
<keyword evidence="3" id="KW-1185">Reference proteome</keyword>
<evidence type="ECO:0000256" key="1">
    <source>
        <dbReference type="SAM" id="MobiDB-lite"/>
    </source>
</evidence>
<evidence type="ECO:0008006" key="4">
    <source>
        <dbReference type="Google" id="ProtNLM"/>
    </source>
</evidence>
<feature type="region of interest" description="Disordered" evidence="1">
    <location>
        <begin position="55"/>
        <end position="83"/>
    </location>
</feature>
<comment type="caution">
    <text evidence="2">The sequence shown here is derived from an EMBL/GenBank/DDBJ whole genome shotgun (WGS) entry which is preliminary data.</text>
</comment>